<comment type="caution">
    <text evidence="1">The sequence shown here is derived from an EMBL/GenBank/DDBJ whole genome shotgun (WGS) entry which is preliminary data.</text>
</comment>
<protein>
    <submittedName>
        <fullName evidence="1">Uncharacterized protein</fullName>
    </submittedName>
</protein>
<keyword evidence="2" id="KW-1185">Reference proteome</keyword>
<dbReference type="Proteomes" id="UP000827872">
    <property type="component" value="Linkage Group LG05"/>
</dbReference>
<name>A0ACB8F5B1_9SAUR</name>
<reference evidence="1" key="1">
    <citation type="submission" date="2021-08" db="EMBL/GenBank/DDBJ databases">
        <title>The first chromosome-level gecko genome reveals the dynamic sex chromosomes of Neotropical dwarf geckos (Sphaerodactylidae: Sphaerodactylus).</title>
        <authorList>
            <person name="Pinto B.J."/>
            <person name="Keating S.E."/>
            <person name="Gamble T."/>
        </authorList>
    </citation>
    <scope>NUCLEOTIDE SEQUENCE</scope>
    <source>
        <strain evidence="1">TG3544</strain>
    </source>
</reference>
<evidence type="ECO:0000313" key="1">
    <source>
        <dbReference type="EMBL" id="KAH8000227.1"/>
    </source>
</evidence>
<dbReference type="EMBL" id="CM037618">
    <property type="protein sequence ID" value="KAH8000227.1"/>
    <property type="molecule type" value="Genomic_DNA"/>
</dbReference>
<accession>A0ACB8F5B1</accession>
<gene>
    <name evidence="1" type="ORF">K3G42_023452</name>
</gene>
<sequence>MHPELEAVCARGRVGVGTRINTSSGNVNPPKLPVCSSLPKTEWSCLTCHGHKAIMVLQSFYSPCDSSRCISGAFMPRIFQNLLECSGNSVILVLMMARQQFVLFEKWL</sequence>
<organism evidence="1 2">
    <name type="scientific">Sphaerodactylus townsendi</name>
    <dbReference type="NCBI Taxonomy" id="933632"/>
    <lineage>
        <taxon>Eukaryota</taxon>
        <taxon>Metazoa</taxon>
        <taxon>Chordata</taxon>
        <taxon>Craniata</taxon>
        <taxon>Vertebrata</taxon>
        <taxon>Euteleostomi</taxon>
        <taxon>Lepidosauria</taxon>
        <taxon>Squamata</taxon>
        <taxon>Bifurcata</taxon>
        <taxon>Gekkota</taxon>
        <taxon>Sphaerodactylidae</taxon>
        <taxon>Sphaerodactylus</taxon>
    </lineage>
</organism>
<evidence type="ECO:0000313" key="2">
    <source>
        <dbReference type="Proteomes" id="UP000827872"/>
    </source>
</evidence>
<proteinExistence type="predicted"/>